<evidence type="ECO:0000259" key="3">
    <source>
        <dbReference type="Pfam" id="PF12146"/>
    </source>
</evidence>
<keyword evidence="2" id="KW-0812">Transmembrane</keyword>
<feature type="domain" description="Serine aminopeptidase S33" evidence="3">
    <location>
        <begin position="64"/>
        <end position="172"/>
    </location>
</feature>
<keyword evidence="5" id="KW-1185">Reference proteome</keyword>
<dbReference type="RefSeq" id="WP_194030757.1">
    <property type="nucleotide sequence ID" value="NZ_JADEWZ010000028.1"/>
</dbReference>
<feature type="transmembrane region" description="Helical" evidence="2">
    <location>
        <begin position="480"/>
        <end position="498"/>
    </location>
</feature>
<feature type="transmembrane region" description="Helical" evidence="2">
    <location>
        <begin position="424"/>
        <end position="445"/>
    </location>
</feature>
<dbReference type="EMBL" id="JADEWZ010000028">
    <property type="protein sequence ID" value="MBE9117669.1"/>
    <property type="molecule type" value="Genomic_DNA"/>
</dbReference>
<keyword evidence="1 4" id="KW-0378">Hydrolase</keyword>
<proteinExistence type="predicted"/>
<dbReference type="InterPro" id="IPR029058">
    <property type="entry name" value="AB_hydrolase_fold"/>
</dbReference>
<dbReference type="Pfam" id="PF12146">
    <property type="entry name" value="Hydrolase_4"/>
    <property type="match status" value="1"/>
</dbReference>
<dbReference type="InterPro" id="IPR022742">
    <property type="entry name" value="Hydrolase_4"/>
</dbReference>
<sequence>MRTPDFSRWFLLSWLLLVIGFGLCIAFNPGKQIASESIAIPLETDRAIFGKLYTPRGVLTPYPVMVLGHGVNNSKATTAPLAMELARHGIAALTFDFGGFGESYPLSTAEKSIESLETSTLEDARSVLAWIRDRPERLDPTRIGIGGHSMGGTTALQLAQIDPQLRATVVLSMSGTATSTAPRNLFFGVGVYDQMNSPRDIRIAMQAATASPDITCLDWDICGDFAAGTARQLAISATADHVFAPYDGRLTAAVIRWVRQSFAIETQDVSLVLPGWILGWELAFAGGLGVGIWGIGQLDRRVAGSRWRRLWRYGNPAFGAMVTIALWGYFDTKSSEIAANLLLFSYVLLLASNYALRDRKIFLKALRLLGLYALLFEFAMLLPTWICGLGELWQQPIYLVGLPQLIGQWLLWSGYWVAPFIKAAFFPVHTLELQLSGLFVLLVLWEFLRPGATFGAIEWVAVLGVRWLRRPFQVSVGRVSSQQIAGLSILLGLFAIVLHQRATDGLLELFASQGGLVVRQLSLLLVLPLVTIVGCARSRWFRRWEMAAIDDKTFDLT</sequence>
<reference evidence="4" key="1">
    <citation type="submission" date="2020-10" db="EMBL/GenBank/DDBJ databases">
        <authorList>
            <person name="Castelo-Branco R."/>
            <person name="Eusebio N."/>
            <person name="Adriana R."/>
            <person name="Vieira A."/>
            <person name="Brugerolle De Fraissinette N."/>
            <person name="Rezende De Castro R."/>
            <person name="Schneider M.P."/>
            <person name="Vasconcelos V."/>
            <person name="Leao P.N."/>
        </authorList>
    </citation>
    <scope>NUCLEOTIDE SEQUENCE</scope>
    <source>
        <strain evidence="4">LEGE 07157</strain>
    </source>
</reference>
<organism evidence="4 5">
    <name type="scientific">Lusitaniella coriacea LEGE 07157</name>
    <dbReference type="NCBI Taxonomy" id="945747"/>
    <lineage>
        <taxon>Bacteria</taxon>
        <taxon>Bacillati</taxon>
        <taxon>Cyanobacteriota</taxon>
        <taxon>Cyanophyceae</taxon>
        <taxon>Spirulinales</taxon>
        <taxon>Lusitaniellaceae</taxon>
        <taxon>Lusitaniella</taxon>
    </lineage>
</organism>
<name>A0A8J7DY96_9CYAN</name>
<dbReference type="SUPFAM" id="SSF53474">
    <property type="entry name" value="alpha/beta-Hydrolases"/>
    <property type="match status" value="1"/>
</dbReference>
<keyword evidence="2" id="KW-1133">Transmembrane helix</keyword>
<feature type="transmembrane region" description="Helical" evidence="2">
    <location>
        <begin position="392"/>
        <end position="412"/>
    </location>
</feature>
<accession>A0A8J7DY96</accession>
<dbReference type="InterPro" id="IPR050261">
    <property type="entry name" value="FrsA_esterase"/>
</dbReference>
<dbReference type="PANTHER" id="PTHR22946:SF9">
    <property type="entry name" value="POLYKETIDE TRANSFERASE AF380"/>
    <property type="match status" value="1"/>
</dbReference>
<keyword evidence="2" id="KW-0472">Membrane</keyword>
<evidence type="ECO:0000256" key="2">
    <source>
        <dbReference type="SAM" id="Phobius"/>
    </source>
</evidence>
<dbReference type="AlphaFoldDB" id="A0A8J7DY96"/>
<feature type="transmembrane region" description="Helical" evidence="2">
    <location>
        <begin position="276"/>
        <end position="298"/>
    </location>
</feature>
<feature type="transmembrane region" description="Helical" evidence="2">
    <location>
        <begin position="518"/>
        <end position="536"/>
    </location>
</feature>
<evidence type="ECO:0000313" key="4">
    <source>
        <dbReference type="EMBL" id="MBE9117669.1"/>
    </source>
</evidence>
<feature type="transmembrane region" description="Helical" evidence="2">
    <location>
        <begin position="336"/>
        <end position="356"/>
    </location>
</feature>
<evidence type="ECO:0000313" key="5">
    <source>
        <dbReference type="Proteomes" id="UP000654482"/>
    </source>
</evidence>
<feature type="transmembrane region" description="Helical" evidence="2">
    <location>
        <begin position="310"/>
        <end position="330"/>
    </location>
</feature>
<dbReference type="GO" id="GO:0052689">
    <property type="term" value="F:carboxylic ester hydrolase activity"/>
    <property type="evidence" value="ECO:0007669"/>
    <property type="project" value="UniProtKB-ARBA"/>
</dbReference>
<comment type="caution">
    <text evidence="4">The sequence shown here is derived from an EMBL/GenBank/DDBJ whole genome shotgun (WGS) entry which is preliminary data.</text>
</comment>
<protein>
    <submittedName>
        <fullName evidence="4">Alpha/beta fold hydrolase</fullName>
    </submittedName>
</protein>
<feature type="transmembrane region" description="Helical" evidence="2">
    <location>
        <begin position="368"/>
        <end position="386"/>
    </location>
</feature>
<gene>
    <name evidence="4" type="ORF">IQ249_17365</name>
</gene>
<feature type="transmembrane region" description="Helical" evidence="2">
    <location>
        <begin position="451"/>
        <end position="468"/>
    </location>
</feature>
<dbReference type="Proteomes" id="UP000654482">
    <property type="component" value="Unassembled WGS sequence"/>
</dbReference>
<evidence type="ECO:0000256" key="1">
    <source>
        <dbReference type="ARBA" id="ARBA00022801"/>
    </source>
</evidence>
<dbReference type="PANTHER" id="PTHR22946">
    <property type="entry name" value="DIENELACTONE HYDROLASE DOMAIN-CONTAINING PROTEIN-RELATED"/>
    <property type="match status" value="1"/>
</dbReference>
<dbReference type="Gene3D" id="3.40.50.1820">
    <property type="entry name" value="alpha/beta hydrolase"/>
    <property type="match status" value="1"/>
</dbReference>